<keyword evidence="6" id="KW-1133">Transmembrane helix</keyword>
<dbReference type="GO" id="GO:0005911">
    <property type="term" value="C:cell-cell junction"/>
    <property type="evidence" value="ECO:0007669"/>
    <property type="project" value="TreeGrafter"/>
</dbReference>
<evidence type="ECO:0000256" key="6">
    <source>
        <dbReference type="ARBA" id="ARBA00022989"/>
    </source>
</evidence>
<proteinExistence type="predicted"/>
<evidence type="ECO:0000313" key="10">
    <source>
        <dbReference type="EMBL" id="OON22203.1"/>
    </source>
</evidence>
<reference evidence="10 11" key="1">
    <citation type="submission" date="2015-03" db="EMBL/GenBank/DDBJ databases">
        <title>Draft genome of the nematode, Opisthorchis viverrini.</title>
        <authorList>
            <person name="Mitreva M."/>
        </authorList>
    </citation>
    <scope>NUCLEOTIDE SEQUENCE [LARGE SCALE GENOMIC DNA]</scope>
    <source>
        <strain evidence="10">Khon Kaen</strain>
    </source>
</reference>
<keyword evidence="2" id="KW-0812">Transmembrane</keyword>
<evidence type="ECO:0000256" key="3">
    <source>
        <dbReference type="ARBA" id="ARBA00022737"/>
    </source>
</evidence>
<dbReference type="SMART" id="SM00112">
    <property type="entry name" value="CA"/>
    <property type="match status" value="1"/>
</dbReference>
<name>A0A1S8X6Z0_OPIVI</name>
<keyword evidence="11" id="KW-1185">Reference proteome</keyword>
<dbReference type="InterPro" id="IPR015919">
    <property type="entry name" value="Cadherin-like_sf"/>
</dbReference>
<evidence type="ECO:0000256" key="5">
    <source>
        <dbReference type="ARBA" id="ARBA00022889"/>
    </source>
</evidence>
<evidence type="ECO:0000313" key="11">
    <source>
        <dbReference type="Proteomes" id="UP000243686"/>
    </source>
</evidence>
<dbReference type="PANTHER" id="PTHR24025">
    <property type="entry name" value="DESMOGLEIN FAMILY MEMBER"/>
    <property type="match status" value="1"/>
</dbReference>
<dbReference type="GO" id="GO:0007156">
    <property type="term" value="P:homophilic cell adhesion via plasma membrane adhesion molecules"/>
    <property type="evidence" value="ECO:0007669"/>
    <property type="project" value="InterPro"/>
</dbReference>
<dbReference type="PRINTS" id="PR00205">
    <property type="entry name" value="CADHERIN"/>
</dbReference>
<gene>
    <name evidence="10" type="ORF">X801_01895</name>
</gene>
<dbReference type="Proteomes" id="UP000243686">
    <property type="component" value="Unassembled WGS sequence"/>
</dbReference>
<accession>A0A1S8X6Z0</accession>
<evidence type="ECO:0000259" key="9">
    <source>
        <dbReference type="PROSITE" id="PS50268"/>
    </source>
</evidence>
<dbReference type="CDD" id="cd11304">
    <property type="entry name" value="Cadherin_repeat"/>
    <property type="match status" value="2"/>
</dbReference>
<dbReference type="Gene3D" id="2.60.40.60">
    <property type="entry name" value="Cadherins"/>
    <property type="match status" value="2"/>
</dbReference>
<dbReference type="EMBL" id="KV891856">
    <property type="protein sequence ID" value="OON22203.1"/>
    <property type="molecule type" value="Genomic_DNA"/>
</dbReference>
<keyword evidence="4 8" id="KW-0106">Calcium</keyword>
<comment type="subcellular location">
    <subcellularLocation>
        <location evidence="1">Membrane</location>
    </subcellularLocation>
</comment>
<protein>
    <recommendedName>
        <fullName evidence="9">Cadherin domain-containing protein</fullName>
    </recommendedName>
</protein>
<evidence type="ECO:0000256" key="2">
    <source>
        <dbReference type="ARBA" id="ARBA00022692"/>
    </source>
</evidence>
<keyword evidence="5" id="KW-0130">Cell adhesion</keyword>
<evidence type="ECO:0000256" key="8">
    <source>
        <dbReference type="PROSITE-ProRule" id="PRU00043"/>
    </source>
</evidence>
<dbReference type="GO" id="GO:0016020">
    <property type="term" value="C:membrane"/>
    <property type="evidence" value="ECO:0007669"/>
    <property type="project" value="UniProtKB-SubCell"/>
</dbReference>
<evidence type="ECO:0000256" key="4">
    <source>
        <dbReference type="ARBA" id="ARBA00022837"/>
    </source>
</evidence>
<dbReference type="PANTHER" id="PTHR24025:SF28">
    <property type="entry name" value="PUTATIVE-RELATED"/>
    <property type="match status" value="1"/>
</dbReference>
<organism evidence="10 11">
    <name type="scientific">Opisthorchis viverrini</name>
    <name type="common">Southeast Asian liver fluke</name>
    <dbReference type="NCBI Taxonomy" id="6198"/>
    <lineage>
        <taxon>Eukaryota</taxon>
        <taxon>Metazoa</taxon>
        <taxon>Spiralia</taxon>
        <taxon>Lophotrochozoa</taxon>
        <taxon>Platyhelminthes</taxon>
        <taxon>Trematoda</taxon>
        <taxon>Digenea</taxon>
        <taxon>Opisthorchiida</taxon>
        <taxon>Opisthorchiata</taxon>
        <taxon>Opisthorchiidae</taxon>
        <taxon>Opisthorchis</taxon>
    </lineage>
</organism>
<dbReference type="AlphaFoldDB" id="A0A1S8X6Z0"/>
<dbReference type="InterPro" id="IPR050971">
    <property type="entry name" value="Cadherin-domain_protein"/>
</dbReference>
<dbReference type="SUPFAM" id="SSF49313">
    <property type="entry name" value="Cadherin-like"/>
    <property type="match status" value="2"/>
</dbReference>
<dbReference type="InterPro" id="IPR002126">
    <property type="entry name" value="Cadherin-like_dom"/>
</dbReference>
<keyword evidence="3" id="KW-0677">Repeat</keyword>
<evidence type="ECO:0000256" key="7">
    <source>
        <dbReference type="ARBA" id="ARBA00023136"/>
    </source>
</evidence>
<dbReference type="GO" id="GO:0005509">
    <property type="term" value="F:calcium ion binding"/>
    <property type="evidence" value="ECO:0007669"/>
    <property type="project" value="UniProtKB-UniRule"/>
</dbReference>
<sequence>MTYIKEGGFIVTDTGILIALKSLDRETTPEGYRFKVTATDHGSPKRLSATTDVRVILDDLNDCTPVFTHNQYNFTIIEDYAQNFTGERIVGTVKATDCDIGENGKVAYTILDPGLPFSIVKTLRRLDENQDYR</sequence>
<keyword evidence="7" id="KW-0472">Membrane</keyword>
<dbReference type="PROSITE" id="PS50268">
    <property type="entry name" value="CADHERIN_2"/>
    <property type="match status" value="1"/>
</dbReference>
<evidence type="ECO:0000256" key="1">
    <source>
        <dbReference type="ARBA" id="ARBA00004370"/>
    </source>
</evidence>
<feature type="domain" description="Cadherin" evidence="9">
    <location>
        <begin position="10"/>
        <end position="67"/>
    </location>
</feature>